<organism evidence="1 2">
    <name type="scientific">Pleurodeles waltl</name>
    <name type="common">Iberian ribbed newt</name>
    <dbReference type="NCBI Taxonomy" id="8319"/>
    <lineage>
        <taxon>Eukaryota</taxon>
        <taxon>Metazoa</taxon>
        <taxon>Chordata</taxon>
        <taxon>Craniata</taxon>
        <taxon>Vertebrata</taxon>
        <taxon>Euteleostomi</taxon>
        <taxon>Amphibia</taxon>
        <taxon>Batrachia</taxon>
        <taxon>Caudata</taxon>
        <taxon>Salamandroidea</taxon>
        <taxon>Salamandridae</taxon>
        <taxon>Pleurodelinae</taxon>
        <taxon>Pleurodeles</taxon>
    </lineage>
</organism>
<sequence>MPNRKSSGKMSVKPARQLLFSEALQHSRPVASAPDPQLVDRPTLITGLEQDNTIERIPQEITAVGRRLEGMDSTMSTLAAETKSICLDIASFQSRMTGLEQCVTAMEDHLNTVPERDQELLFLRSKLIDLEDRSHRDNVRFFGFPERIEGPNIQAFLQKIIPTLTSLTFYRPLEFQRAYHRGLKRPDRVLRPDQSSLASCATLRSDSFSRRPAPLVCSVMKTMRSALL</sequence>
<evidence type="ECO:0000313" key="1">
    <source>
        <dbReference type="EMBL" id="KAJ1213713.1"/>
    </source>
</evidence>
<name>A0AAV7WMD8_PLEWA</name>
<proteinExistence type="predicted"/>
<dbReference type="Gene3D" id="3.30.70.1820">
    <property type="entry name" value="L1 transposable element, RRM domain"/>
    <property type="match status" value="1"/>
</dbReference>
<dbReference type="PANTHER" id="PTHR11505">
    <property type="entry name" value="L1 TRANSPOSABLE ELEMENT-RELATED"/>
    <property type="match status" value="1"/>
</dbReference>
<evidence type="ECO:0000313" key="2">
    <source>
        <dbReference type="Proteomes" id="UP001066276"/>
    </source>
</evidence>
<accession>A0AAV7WMD8</accession>
<dbReference type="AlphaFoldDB" id="A0AAV7WMD8"/>
<dbReference type="EMBL" id="JANPWB010000001">
    <property type="protein sequence ID" value="KAJ1213713.1"/>
    <property type="molecule type" value="Genomic_DNA"/>
</dbReference>
<dbReference type="InterPro" id="IPR004244">
    <property type="entry name" value="Transposase_22"/>
</dbReference>
<reference evidence="1" key="1">
    <citation type="journal article" date="2022" name="bioRxiv">
        <title>Sequencing and chromosome-scale assembly of the giantPleurodeles waltlgenome.</title>
        <authorList>
            <person name="Brown T."/>
            <person name="Elewa A."/>
            <person name="Iarovenko S."/>
            <person name="Subramanian E."/>
            <person name="Araus A.J."/>
            <person name="Petzold A."/>
            <person name="Susuki M."/>
            <person name="Suzuki K.-i.T."/>
            <person name="Hayashi T."/>
            <person name="Toyoda A."/>
            <person name="Oliveira C."/>
            <person name="Osipova E."/>
            <person name="Leigh N.D."/>
            <person name="Simon A."/>
            <person name="Yun M.H."/>
        </authorList>
    </citation>
    <scope>NUCLEOTIDE SEQUENCE</scope>
    <source>
        <strain evidence="1">20211129_DDA</strain>
        <tissue evidence="1">Liver</tissue>
    </source>
</reference>
<keyword evidence="2" id="KW-1185">Reference proteome</keyword>
<comment type="caution">
    <text evidence="1">The sequence shown here is derived from an EMBL/GenBank/DDBJ whole genome shotgun (WGS) entry which is preliminary data.</text>
</comment>
<gene>
    <name evidence="1" type="ORF">NDU88_001345</name>
</gene>
<protein>
    <submittedName>
        <fullName evidence="1">Uncharacterized protein</fullName>
    </submittedName>
</protein>
<dbReference type="Proteomes" id="UP001066276">
    <property type="component" value="Chromosome 1_1"/>
</dbReference>